<dbReference type="PROSITE" id="PS51352">
    <property type="entry name" value="THIOREDOXIN_2"/>
    <property type="match status" value="1"/>
</dbReference>
<protein>
    <submittedName>
        <fullName evidence="3">Thioredoxin family protein</fullName>
    </submittedName>
</protein>
<dbReference type="InterPro" id="IPR013740">
    <property type="entry name" value="Redoxin"/>
</dbReference>
<dbReference type="SUPFAM" id="SSF52833">
    <property type="entry name" value="Thioredoxin-like"/>
    <property type="match status" value="1"/>
</dbReference>
<accession>A0A4R9GIZ5</accession>
<dbReference type="Proteomes" id="UP000298458">
    <property type="component" value="Unassembled WGS sequence"/>
</dbReference>
<keyword evidence="1" id="KW-0732">Signal</keyword>
<evidence type="ECO:0000259" key="2">
    <source>
        <dbReference type="PROSITE" id="PS51352"/>
    </source>
</evidence>
<dbReference type="OrthoDB" id="9781543at2"/>
<name>A0A4R9GIZ5_9LEPT</name>
<evidence type="ECO:0000313" key="3">
    <source>
        <dbReference type="EMBL" id="TGK12063.1"/>
    </source>
</evidence>
<dbReference type="InterPro" id="IPR036249">
    <property type="entry name" value="Thioredoxin-like_sf"/>
</dbReference>
<evidence type="ECO:0000313" key="4">
    <source>
        <dbReference type="Proteomes" id="UP000298458"/>
    </source>
</evidence>
<dbReference type="Pfam" id="PF08534">
    <property type="entry name" value="Redoxin"/>
    <property type="match status" value="1"/>
</dbReference>
<comment type="caution">
    <text evidence="3">The sequence shown here is derived from an EMBL/GenBank/DDBJ whole genome shotgun (WGS) entry which is preliminary data.</text>
</comment>
<dbReference type="EMBL" id="RQET01000004">
    <property type="protein sequence ID" value="TGK12063.1"/>
    <property type="molecule type" value="Genomic_DNA"/>
</dbReference>
<dbReference type="AlphaFoldDB" id="A0A4R9GIZ5"/>
<dbReference type="GO" id="GO:0016491">
    <property type="term" value="F:oxidoreductase activity"/>
    <property type="evidence" value="ECO:0007669"/>
    <property type="project" value="InterPro"/>
</dbReference>
<feature type="domain" description="Thioredoxin" evidence="2">
    <location>
        <begin position="21"/>
        <end position="177"/>
    </location>
</feature>
<organism evidence="3 4">
    <name type="scientific">Leptospira fletcheri</name>
    <dbReference type="NCBI Taxonomy" id="2484981"/>
    <lineage>
        <taxon>Bacteria</taxon>
        <taxon>Pseudomonadati</taxon>
        <taxon>Spirochaetota</taxon>
        <taxon>Spirochaetia</taxon>
        <taxon>Leptospirales</taxon>
        <taxon>Leptospiraceae</taxon>
        <taxon>Leptospira</taxon>
    </lineage>
</organism>
<proteinExistence type="predicted"/>
<dbReference type="RefSeq" id="WP_135767466.1">
    <property type="nucleotide sequence ID" value="NZ_RQET01000004.1"/>
</dbReference>
<sequence length="199" mass="21674">MKRALSLFSILAILISSLWAMKPGDPAPDFSEKDIDGKLRSLTEFKGKFVILEWHNQGCPFVRKHYNSGNMQKLQKEITSKGVVWLSVISSAPGKQGYVTAEQEKEYLKKSRAFPTSVLLDPDGSMGRAYGAKTTPQMVLISPQGKILYSGAIDDKPTTDAEDIPGAKNYVLDAVGEVLAGKAVSVPASQPYGCSVKYE</sequence>
<gene>
    <name evidence="3" type="ORF">EHO60_07265</name>
</gene>
<dbReference type="Gene3D" id="3.40.30.10">
    <property type="entry name" value="Glutaredoxin"/>
    <property type="match status" value="1"/>
</dbReference>
<dbReference type="InterPro" id="IPR013766">
    <property type="entry name" value="Thioredoxin_domain"/>
</dbReference>
<dbReference type="PANTHER" id="PTHR43640:SF1">
    <property type="entry name" value="THIOREDOXIN-DEPENDENT PEROXIREDOXIN"/>
    <property type="match status" value="1"/>
</dbReference>
<evidence type="ECO:0000256" key="1">
    <source>
        <dbReference type="SAM" id="SignalP"/>
    </source>
</evidence>
<reference evidence="3" key="1">
    <citation type="journal article" date="2019" name="PLoS Negl. Trop. Dis.">
        <title>Revisiting the worldwide diversity of Leptospira species in the environment.</title>
        <authorList>
            <person name="Vincent A.T."/>
            <person name="Schiettekatte O."/>
            <person name="Bourhy P."/>
            <person name="Veyrier F.J."/>
            <person name="Picardeau M."/>
        </authorList>
    </citation>
    <scope>NUCLEOTIDE SEQUENCE [LARGE SCALE GENOMIC DNA]</scope>
    <source>
        <strain evidence="3">SSW15</strain>
    </source>
</reference>
<dbReference type="InterPro" id="IPR047262">
    <property type="entry name" value="PRX-like1"/>
</dbReference>
<dbReference type="PANTHER" id="PTHR43640">
    <property type="entry name" value="OS07G0260300 PROTEIN"/>
    <property type="match status" value="1"/>
</dbReference>
<feature type="chain" id="PRO_5020325766" evidence="1">
    <location>
        <begin position="21"/>
        <end position="199"/>
    </location>
</feature>
<keyword evidence="4" id="KW-1185">Reference proteome</keyword>
<feature type="signal peptide" evidence="1">
    <location>
        <begin position="1"/>
        <end position="20"/>
    </location>
</feature>
<dbReference type="CDD" id="cd02969">
    <property type="entry name" value="PRX_like1"/>
    <property type="match status" value="1"/>
</dbReference>